<dbReference type="AlphaFoldDB" id="A0A177D4H3"/>
<dbReference type="EMBL" id="KV441504">
    <property type="protein sequence ID" value="OAG14002.1"/>
    <property type="molecule type" value="Genomic_DNA"/>
</dbReference>
<dbReference type="OMA" id="MHEPTRT"/>
<reference evidence="1 2" key="1">
    <citation type="submission" date="2016-05" db="EMBL/GenBank/DDBJ databases">
        <title>Comparative analysis of secretome profiles of manganese(II)-oxidizing ascomycete fungi.</title>
        <authorList>
            <consortium name="DOE Joint Genome Institute"/>
            <person name="Zeiner C.A."/>
            <person name="Purvine S.O."/>
            <person name="Zink E.M."/>
            <person name="Wu S."/>
            <person name="Pasa-Tolic L."/>
            <person name="Chaput D.L."/>
            <person name="Haridas S."/>
            <person name="Grigoriev I.V."/>
            <person name="Santelli C.M."/>
            <person name="Hansel C.M."/>
        </authorList>
    </citation>
    <scope>NUCLEOTIDE SEQUENCE [LARGE SCALE GENOMIC DNA]</scope>
    <source>
        <strain evidence="1 2">SRC1lrK2f</strain>
    </source>
</reference>
<gene>
    <name evidence="1" type="ORF">CC77DRAFT_584996</name>
</gene>
<dbReference type="GeneID" id="29117960"/>
<sequence>MSSQFVALPQSVLSGIFAQLFHDDYAAFHALRVVCRASRSSSEEFLFREITLAGVNDVETTILQGTRMSGKATGEKIRCIRVRPVRYDPEICEKLVTLLVDCWSHLVQLQRLSWETPNPFPPSLQALLVDRPNMRLTYINNDRGPHAMDKAILSSSHLDTLDFTALAKRPCDVCPSEMSELKQCLLQVRNLKTLRLQVGDLSWHTSWHMNDNYKESPLNLPFRDGDMFPALEELTLDPEHQNYFPTAENCQMWSRCMDWGRLHTLDLGHGTPTALLQALTGRVSQLKTLGFGFWEGYGAARAYWNSNRDMKVLERFLNSIDALRNVKTYCDDDDDMQMVRPTLLAKHGQSLRSLEAKYARSVAWEPEHFHNLAETARGIKILRLPMKVQRKEGTKGSSVWPDDQATGKTSVVARLKKLLTISSSQKHGVSSLKPSALSFSPWTPPSAATHRSVHSALTSFRNLEQLHLTFYLDVDTYQLISYPNSWSVGSPQIKEKVAHNLMLRLWHDFGRESAIQRIEVAFVAAGGSTKIWHYTVSRKWEKRRSDGIWKDKVVVEMWQEGKDYDPSTFDPFG</sequence>
<evidence type="ECO:0000313" key="2">
    <source>
        <dbReference type="Proteomes" id="UP000077248"/>
    </source>
</evidence>
<keyword evidence="2" id="KW-1185">Reference proteome</keyword>
<proteinExistence type="predicted"/>
<dbReference type="RefSeq" id="XP_018379423.1">
    <property type="nucleotide sequence ID" value="XM_018532366.1"/>
</dbReference>
<evidence type="ECO:0000313" key="1">
    <source>
        <dbReference type="EMBL" id="OAG14002.1"/>
    </source>
</evidence>
<accession>A0A177D4H3</accession>
<dbReference type="STRING" id="5599.A0A177D4H3"/>
<name>A0A177D4H3_ALTAL</name>
<organism evidence="1 2">
    <name type="scientific">Alternaria alternata</name>
    <name type="common">Alternaria rot fungus</name>
    <name type="synonym">Torula alternata</name>
    <dbReference type="NCBI Taxonomy" id="5599"/>
    <lineage>
        <taxon>Eukaryota</taxon>
        <taxon>Fungi</taxon>
        <taxon>Dikarya</taxon>
        <taxon>Ascomycota</taxon>
        <taxon>Pezizomycotina</taxon>
        <taxon>Dothideomycetes</taxon>
        <taxon>Pleosporomycetidae</taxon>
        <taxon>Pleosporales</taxon>
        <taxon>Pleosporineae</taxon>
        <taxon>Pleosporaceae</taxon>
        <taxon>Alternaria</taxon>
        <taxon>Alternaria sect. Alternaria</taxon>
        <taxon>Alternaria alternata complex</taxon>
    </lineage>
</organism>
<dbReference type="Gene3D" id="3.80.10.10">
    <property type="entry name" value="Ribonuclease Inhibitor"/>
    <property type="match status" value="1"/>
</dbReference>
<protein>
    <submittedName>
        <fullName evidence="1">Uncharacterized protein</fullName>
    </submittedName>
</protein>
<dbReference type="InterPro" id="IPR032675">
    <property type="entry name" value="LRR_dom_sf"/>
</dbReference>
<dbReference type="KEGG" id="aalt:CC77DRAFT_584996"/>
<dbReference type="Proteomes" id="UP000077248">
    <property type="component" value="Unassembled WGS sequence"/>
</dbReference>
<dbReference type="VEuPathDB" id="FungiDB:CC77DRAFT_584996"/>